<sequence>MPPTTGPQGQPVLDVLVAGAGMVGQTAALALQRDGITHLRIVDRAARGHEGPGAPMRGCSRCAARST</sequence>
<proteinExistence type="predicted"/>
<dbReference type="Gene3D" id="3.50.50.60">
    <property type="entry name" value="FAD/NAD(P)-binding domain"/>
    <property type="match status" value="1"/>
</dbReference>
<accession>A0ABX6P5V7</accession>
<evidence type="ECO:0000256" key="1">
    <source>
        <dbReference type="SAM" id="MobiDB-lite"/>
    </source>
</evidence>
<dbReference type="Proteomes" id="UP000500826">
    <property type="component" value="Chromosome"/>
</dbReference>
<feature type="region of interest" description="Disordered" evidence="1">
    <location>
        <begin position="47"/>
        <end position="67"/>
    </location>
</feature>
<evidence type="ECO:0000313" key="3">
    <source>
        <dbReference type="Proteomes" id="UP000500826"/>
    </source>
</evidence>
<evidence type="ECO:0000313" key="2">
    <source>
        <dbReference type="EMBL" id="QJW85087.1"/>
    </source>
</evidence>
<organism evidence="2 3">
    <name type="scientific">Ramlibacter terrae</name>
    <dbReference type="NCBI Taxonomy" id="2732511"/>
    <lineage>
        <taxon>Bacteria</taxon>
        <taxon>Pseudomonadati</taxon>
        <taxon>Pseudomonadota</taxon>
        <taxon>Betaproteobacteria</taxon>
        <taxon>Burkholderiales</taxon>
        <taxon>Comamonadaceae</taxon>
        <taxon>Ramlibacter</taxon>
    </lineage>
</organism>
<gene>
    <name evidence="2" type="ORF">HK414_21235</name>
</gene>
<reference evidence="2 3" key="1">
    <citation type="submission" date="2020-05" db="EMBL/GenBank/DDBJ databases">
        <title>Ramlibacter rhizophilus sp. nov., isolated from rhizosphere soil of national flower Mugunghwa from South Korea.</title>
        <authorList>
            <person name="Zheng-Fei Y."/>
            <person name="Huan T."/>
        </authorList>
    </citation>
    <scope>NUCLEOTIDE SEQUENCE [LARGE SCALE GENOMIC DNA]</scope>
    <source>
        <strain evidence="2 3">H242</strain>
    </source>
</reference>
<dbReference type="InterPro" id="IPR036188">
    <property type="entry name" value="FAD/NAD-bd_sf"/>
</dbReference>
<dbReference type="EMBL" id="CP053418">
    <property type="protein sequence ID" value="QJW85087.1"/>
    <property type="molecule type" value="Genomic_DNA"/>
</dbReference>
<keyword evidence="3" id="KW-1185">Reference proteome</keyword>
<protein>
    <submittedName>
        <fullName evidence="2">Uncharacterized protein</fullName>
    </submittedName>
</protein>
<name>A0ABX6P5V7_9BURK</name>
<dbReference type="SUPFAM" id="SSF51905">
    <property type="entry name" value="FAD/NAD(P)-binding domain"/>
    <property type="match status" value="1"/>
</dbReference>